<keyword evidence="2" id="KW-1185">Reference proteome</keyword>
<protein>
    <submittedName>
        <fullName evidence="1">Uncharacterized protein</fullName>
    </submittedName>
</protein>
<comment type="caution">
    <text evidence="1">The sequence shown here is derived from an EMBL/GenBank/DDBJ whole genome shotgun (WGS) entry which is preliminary data.</text>
</comment>
<dbReference type="Proteomes" id="UP001064489">
    <property type="component" value="Chromosome 3"/>
</dbReference>
<gene>
    <name evidence="1" type="ORF">LWI28_018099</name>
</gene>
<proteinExistence type="predicted"/>
<sequence>MVVENEFVDFLSSSLKMSYKRSTLEEVLGQFYRRRGRGCNFAPYIHNVKTRKAMVQTSDGSIDKGLSVVSSENQKTVINFKEVLNLEDEVARVLEKGLALNLDFNGRKELIEIIAWRKEENDNRF</sequence>
<reference evidence="1" key="2">
    <citation type="submission" date="2023-02" db="EMBL/GenBank/DDBJ databases">
        <authorList>
            <person name="Swenson N.G."/>
            <person name="Wegrzyn J.L."/>
            <person name="Mcevoy S.L."/>
        </authorList>
    </citation>
    <scope>NUCLEOTIDE SEQUENCE</scope>
    <source>
        <strain evidence="1">91603</strain>
        <tissue evidence="1">Leaf</tissue>
    </source>
</reference>
<accession>A0AAD5J5D1</accession>
<dbReference type="AlphaFoldDB" id="A0AAD5J5D1"/>
<name>A0AAD5J5D1_ACENE</name>
<evidence type="ECO:0000313" key="1">
    <source>
        <dbReference type="EMBL" id="KAI9186520.1"/>
    </source>
</evidence>
<reference evidence="1" key="1">
    <citation type="journal article" date="2022" name="Plant J.">
        <title>Strategies of tolerance reflected in two North American maple genomes.</title>
        <authorList>
            <person name="McEvoy S.L."/>
            <person name="Sezen U.U."/>
            <person name="Trouern-Trend A."/>
            <person name="McMahon S.M."/>
            <person name="Schaberg P.G."/>
            <person name="Yang J."/>
            <person name="Wegrzyn J.L."/>
            <person name="Swenson N.G."/>
        </authorList>
    </citation>
    <scope>NUCLEOTIDE SEQUENCE</scope>
    <source>
        <strain evidence="1">91603</strain>
    </source>
</reference>
<dbReference type="EMBL" id="JAJSOW010000100">
    <property type="protein sequence ID" value="KAI9186520.1"/>
    <property type="molecule type" value="Genomic_DNA"/>
</dbReference>
<organism evidence="1 2">
    <name type="scientific">Acer negundo</name>
    <name type="common">Box elder</name>
    <dbReference type="NCBI Taxonomy" id="4023"/>
    <lineage>
        <taxon>Eukaryota</taxon>
        <taxon>Viridiplantae</taxon>
        <taxon>Streptophyta</taxon>
        <taxon>Embryophyta</taxon>
        <taxon>Tracheophyta</taxon>
        <taxon>Spermatophyta</taxon>
        <taxon>Magnoliopsida</taxon>
        <taxon>eudicotyledons</taxon>
        <taxon>Gunneridae</taxon>
        <taxon>Pentapetalae</taxon>
        <taxon>rosids</taxon>
        <taxon>malvids</taxon>
        <taxon>Sapindales</taxon>
        <taxon>Sapindaceae</taxon>
        <taxon>Hippocastanoideae</taxon>
        <taxon>Acereae</taxon>
        <taxon>Acer</taxon>
    </lineage>
</organism>
<evidence type="ECO:0000313" key="2">
    <source>
        <dbReference type="Proteomes" id="UP001064489"/>
    </source>
</evidence>